<gene>
    <name evidence="4" type="ORF">ANCDUO_06128</name>
</gene>
<evidence type="ECO:0000256" key="2">
    <source>
        <dbReference type="ARBA" id="ARBA00022980"/>
    </source>
</evidence>
<dbReference type="Gene3D" id="1.10.1900.20">
    <property type="entry name" value="Ribosomal protein L20"/>
    <property type="match status" value="1"/>
</dbReference>
<dbReference type="GO" id="GO:1990904">
    <property type="term" value="C:ribonucleoprotein complex"/>
    <property type="evidence" value="ECO:0007669"/>
    <property type="project" value="UniProtKB-KW"/>
</dbReference>
<proteinExistence type="inferred from homology"/>
<comment type="similarity">
    <text evidence="1">Belongs to the bacterial ribosomal protein bL20 family.</text>
</comment>
<dbReference type="GO" id="GO:0006412">
    <property type="term" value="P:translation"/>
    <property type="evidence" value="ECO:0007669"/>
    <property type="project" value="InterPro"/>
</dbReference>
<reference evidence="4 5" key="1">
    <citation type="submission" date="2013-12" db="EMBL/GenBank/DDBJ databases">
        <title>Draft genome of the parsitic nematode Ancylostoma duodenale.</title>
        <authorList>
            <person name="Mitreva M."/>
        </authorList>
    </citation>
    <scope>NUCLEOTIDE SEQUENCE [LARGE SCALE GENOMIC DNA]</scope>
    <source>
        <strain evidence="4 5">Zhejiang</strain>
    </source>
</reference>
<dbReference type="GO" id="GO:0019843">
    <property type="term" value="F:rRNA binding"/>
    <property type="evidence" value="ECO:0007669"/>
    <property type="project" value="InterPro"/>
</dbReference>
<dbReference type="GO" id="GO:0003735">
    <property type="term" value="F:structural constituent of ribosome"/>
    <property type="evidence" value="ECO:0007669"/>
    <property type="project" value="InterPro"/>
</dbReference>
<keyword evidence="3" id="KW-0687">Ribonucleoprotein</keyword>
<dbReference type="OrthoDB" id="10251781at2759"/>
<accession>A0A0C2GQG5</accession>
<protein>
    <submittedName>
        <fullName evidence="4">Putative ribosomal protein L20</fullName>
    </submittedName>
</protein>
<evidence type="ECO:0000256" key="1">
    <source>
        <dbReference type="ARBA" id="ARBA00007698"/>
    </source>
</evidence>
<dbReference type="AlphaFoldDB" id="A0A0C2GQG5"/>
<evidence type="ECO:0000313" key="5">
    <source>
        <dbReference type="Proteomes" id="UP000054047"/>
    </source>
</evidence>
<evidence type="ECO:0000256" key="3">
    <source>
        <dbReference type="ARBA" id="ARBA00023274"/>
    </source>
</evidence>
<name>A0A0C2GQG5_9BILA</name>
<dbReference type="SUPFAM" id="SSF74731">
    <property type="entry name" value="Ribosomal protein L20"/>
    <property type="match status" value="1"/>
</dbReference>
<evidence type="ECO:0000313" key="4">
    <source>
        <dbReference type="EMBL" id="KIH63570.1"/>
    </source>
</evidence>
<dbReference type="Proteomes" id="UP000054047">
    <property type="component" value="Unassembled WGS sequence"/>
</dbReference>
<dbReference type="Pfam" id="PF00453">
    <property type="entry name" value="Ribosomal_L20"/>
    <property type="match status" value="1"/>
</dbReference>
<dbReference type="GO" id="GO:0005840">
    <property type="term" value="C:ribosome"/>
    <property type="evidence" value="ECO:0007669"/>
    <property type="project" value="UniProtKB-KW"/>
</dbReference>
<sequence length="260" mass="30683">MLILGLMGPARNRPPTATVARFGPLPTESMRLTIPLALRRIINSNYHPFETIPKSDRWHVRERQNRFTAVRMRLTVPLALRRIINSNYHPFETIPKSDRWHVRERQNRFTAWQHGAARSTYKVGNMKLNKLFIYLDMQRRDEKKLEKFYAEERLNAALAEHHFEYKHFRNMLDKAHILLDNVVLSQLAIYEPRTFQSLVALAKEMAIKDGRPVIPDDEFKFEVHLDESLFGEPFPRAVQLPKGPVENYKIKPRKLDPSEY</sequence>
<dbReference type="InterPro" id="IPR005813">
    <property type="entry name" value="Ribosomal_bL20"/>
</dbReference>
<keyword evidence="2 4" id="KW-0689">Ribosomal protein</keyword>
<dbReference type="PANTHER" id="PTHR10986">
    <property type="entry name" value="39S RIBOSOMAL PROTEIN L20"/>
    <property type="match status" value="1"/>
</dbReference>
<dbReference type="EMBL" id="KN728579">
    <property type="protein sequence ID" value="KIH63570.1"/>
    <property type="molecule type" value="Genomic_DNA"/>
</dbReference>
<dbReference type="InterPro" id="IPR035566">
    <property type="entry name" value="Ribosomal_protein_bL20_C"/>
</dbReference>
<organism evidence="4 5">
    <name type="scientific">Ancylostoma duodenale</name>
    <dbReference type="NCBI Taxonomy" id="51022"/>
    <lineage>
        <taxon>Eukaryota</taxon>
        <taxon>Metazoa</taxon>
        <taxon>Ecdysozoa</taxon>
        <taxon>Nematoda</taxon>
        <taxon>Chromadorea</taxon>
        <taxon>Rhabditida</taxon>
        <taxon>Rhabditina</taxon>
        <taxon>Rhabditomorpha</taxon>
        <taxon>Strongyloidea</taxon>
        <taxon>Ancylostomatidae</taxon>
        <taxon>Ancylostomatinae</taxon>
        <taxon>Ancylostoma</taxon>
    </lineage>
</organism>
<keyword evidence="5" id="KW-1185">Reference proteome</keyword>